<evidence type="ECO:0000256" key="2">
    <source>
        <dbReference type="ARBA" id="ARBA00023125"/>
    </source>
</evidence>
<dbReference type="PANTHER" id="PTHR46796">
    <property type="entry name" value="HTH-TYPE TRANSCRIPTIONAL ACTIVATOR RHAS-RELATED"/>
    <property type="match status" value="1"/>
</dbReference>
<keyword evidence="2" id="KW-0238">DNA-binding</keyword>
<dbReference type="SMART" id="SM00342">
    <property type="entry name" value="HTH_ARAC"/>
    <property type="match status" value="1"/>
</dbReference>
<dbReference type="Gene3D" id="1.10.10.60">
    <property type="entry name" value="Homeodomain-like"/>
    <property type="match status" value="1"/>
</dbReference>
<dbReference type="InterPro" id="IPR018060">
    <property type="entry name" value="HTH_AraC"/>
</dbReference>
<keyword evidence="3" id="KW-0804">Transcription</keyword>
<proteinExistence type="predicted"/>
<dbReference type="Pfam" id="PF14525">
    <property type="entry name" value="AraC_binding_2"/>
    <property type="match status" value="1"/>
</dbReference>
<dbReference type="Pfam" id="PF12833">
    <property type="entry name" value="HTH_18"/>
    <property type="match status" value="1"/>
</dbReference>
<accession>A0ABN2YX61</accession>
<dbReference type="InterPro" id="IPR035418">
    <property type="entry name" value="AraC-bd_2"/>
</dbReference>
<dbReference type="Proteomes" id="UP001422759">
    <property type="component" value="Unassembled WGS sequence"/>
</dbReference>
<name>A0ABN2YX61_9ACTN</name>
<dbReference type="PANTHER" id="PTHR46796:SF6">
    <property type="entry name" value="ARAC SUBFAMILY"/>
    <property type="match status" value="1"/>
</dbReference>
<evidence type="ECO:0000259" key="4">
    <source>
        <dbReference type="PROSITE" id="PS01124"/>
    </source>
</evidence>
<evidence type="ECO:0000256" key="3">
    <source>
        <dbReference type="ARBA" id="ARBA00023163"/>
    </source>
</evidence>
<protein>
    <recommendedName>
        <fullName evidence="4">HTH araC/xylS-type domain-containing protein</fullName>
    </recommendedName>
</protein>
<dbReference type="InterPro" id="IPR050204">
    <property type="entry name" value="AraC_XylS_family_regulators"/>
</dbReference>
<organism evidence="5 6">
    <name type="scientific">Kitasatospora kazusensis</name>
    <dbReference type="NCBI Taxonomy" id="407974"/>
    <lineage>
        <taxon>Bacteria</taxon>
        <taxon>Bacillati</taxon>
        <taxon>Actinomycetota</taxon>
        <taxon>Actinomycetes</taxon>
        <taxon>Kitasatosporales</taxon>
        <taxon>Streptomycetaceae</taxon>
        <taxon>Kitasatospora</taxon>
    </lineage>
</organism>
<evidence type="ECO:0000313" key="6">
    <source>
        <dbReference type="Proteomes" id="UP001422759"/>
    </source>
</evidence>
<gene>
    <name evidence="5" type="ORF">GCM10009760_10360</name>
</gene>
<sequence length="328" mass="35938">MLRVDSPRVHLAPLPGAEPARAADGRVQIVRGHDEKFQGTTVQRQFGDVRVSLVEGGPFELIRPARLIGPESEGYLRVCRLLTGQLRVFQDGRCGVARGPQLICFDSTRSYKIVMPERFRMVDVLVSHRLMGITPKDAELLTARPWCGALGLAALMSELLAGLEQHAGEVETAIDLLGGSVASLAAALIAERMRGLAADSEVARQALMLHVQAYIRERLADPELCPAAVAQRYNVSLRYLQKIFAEHGTSPARWIRDERLARCRAELGDPGLDHLPVAVIGERSGLYGASHFSRLFRDRYGTTPRDYRKTMAVPAGPPAVRIPVAVPA</sequence>
<comment type="caution">
    <text evidence="5">The sequence shown here is derived from an EMBL/GenBank/DDBJ whole genome shotgun (WGS) entry which is preliminary data.</text>
</comment>
<feature type="domain" description="HTH araC/xylS-type" evidence="4">
    <location>
        <begin position="209"/>
        <end position="310"/>
    </location>
</feature>
<dbReference type="InterPro" id="IPR009057">
    <property type="entry name" value="Homeodomain-like_sf"/>
</dbReference>
<dbReference type="EMBL" id="BAAANT010000004">
    <property type="protein sequence ID" value="GAA2133812.1"/>
    <property type="molecule type" value="Genomic_DNA"/>
</dbReference>
<evidence type="ECO:0000313" key="5">
    <source>
        <dbReference type="EMBL" id="GAA2133812.1"/>
    </source>
</evidence>
<evidence type="ECO:0000256" key="1">
    <source>
        <dbReference type="ARBA" id="ARBA00023015"/>
    </source>
</evidence>
<keyword evidence="6" id="KW-1185">Reference proteome</keyword>
<keyword evidence="1" id="KW-0805">Transcription regulation</keyword>
<reference evidence="5 6" key="1">
    <citation type="journal article" date="2019" name="Int. J. Syst. Evol. Microbiol.">
        <title>The Global Catalogue of Microorganisms (GCM) 10K type strain sequencing project: providing services to taxonomists for standard genome sequencing and annotation.</title>
        <authorList>
            <consortium name="The Broad Institute Genomics Platform"/>
            <consortium name="The Broad Institute Genome Sequencing Center for Infectious Disease"/>
            <person name="Wu L."/>
            <person name="Ma J."/>
        </authorList>
    </citation>
    <scope>NUCLEOTIDE SEQUENCE [LARGE SCALE GENOMIC DNA]</scope>
    <source>
        <strain evidence="5 6">JCM 14560</strain>
    </source>
</reference>
<dbReference type="SUPFAM" id="SSF46689">
    <property type="entry name" value="Homeodomain-like"/>
    <property type="match status" value="1"/>
</dbReference>
<dbReference type="PROSITE" id="PS01124">
    <property type="entry name" value="HTH_ARAC_FAMILY_2"/>
    <property type="match status" value="1"/>
</dbReference>